<evidence type="ECO:0000313" key="5">
    <source>
        <dbReference type="EMBL" id="COV31300.1"/>
    </source>
</evidence>
<dbReference type="Proteomes" id="UP000046947">
    <property type="component" value="Unassembled WGS sequence"/>
</dbReference>
<feature type="compositionally biased region" description="Polar residues" evidence="1">
    <location>
        <begin position="85"/>
        <end position="97"/>
    </location>
</feature>
<evidence type="ECO:0000256" key="1">
    <source>
        <dbReference type="SAM" id="MobiDB-lite"/>
    </source>
</evidence>
<dbReference type="EMBL" id="CHKL01000213">
    <property type="protein sequence ID" value="COW28384.1"/>
    <property type="molecule type" value="Genomic_DNA"/>
</dbReference>
<reference evidence="7 8" key="1">
    <citation type="submission" date="2015-03" db="EMBL/GenBank/DDBJ databases">
        <authorList>
            <consortium name="Pathogen Informatics"/>
        </authorList>
    </citation>
    <scope>NUCLEOTIDE SEQUENCE [LARGE SCALE GENOMIC DNA]</scope>
    <source>
        <strain evidence="4 7">D00501624</strain>
        <strain evidence="5 8">G09801536</strain>
        <strain evidence="2 10">G09901357</strain>
        <strain evidence="3 9">H09601792</strain>
        <strain evidence="6 11">P00601463</strain>
    </source>
</reference>
<evidence type="ECO:0000313" key="7">
    <source>
        <dbReference type="Proteomes" id="UP000039217"/>
    </source>
</evidence>
<dbReference type="AlphaFoldDB" id="A0A654T9J2"/>
<gene>
    <name evidence="4" type="ORF">ERS007661_03105</name>
    <name evidence="5" type="ORF">ERS007679_01573</name>
    <name evidence="2" type="ORF">ERS007681_02136</name>
    <name evidence="3" type="ORF">ERS007688_02835</name>
    <name evidence="6" type="ORF">ERS007741_02067</name>
</gene>
<feature type="region of interest" description="Disordered" evidence="1">
    <location>
        <begin position="52"/>
        <end position="114"/>
    </location>
</feature>
<accession>A0A654T9J2</accession>
<evidence type="ECO:0000313" key="10">
    <source>
        <dbReference type="Proteomes" id="UP000048289"/>
    </source>
</evidence>
<sequence>MPDRMAPIACSRTPKCKVRPYQCAVYSLVEIEGGPKESAPFIVVLLLPARSAEPPHNSGSFGPSADSTAPEAARVASALDPGSQWGKSASQPSGNFCASSRSSSALRSGSRRAQASNSSCQRSWACLPRATSPRVWVRTSSRTWNVLSGSKPTIFLTAATSSSPSAAPCALPVSIRFGAG</sequence>
<evidence type="ECO:0000313" key="11">
    <source>
        <dbReference type="Proteomes" id="UP000048600"/>
    </source>
</evidence>
<feature type="compositionally biased region" description="Polar residues" evidence="1">
    <location>
        <begin position="57"/>
        <end position="67"/>
    </location>
</feature>
<dbReference type="Proteomes" id="UP000045842">
    <property type="component" value="Unassembled WGS sequence"/>
</dbReference>
<evidence type="ECO:0000313" key="9">
    <source>
        <dbReference type="Proteomes" id="UP000046947"/>
    </source>
</evidence>
<feature type="compositionally biased region" description="Low complexity" evidence="1">
    <location>
        <begin position="98"/>
        <end position="114"/>
    </location>
</feature>
<dbReference type="Proteomes" id="UP000048289">
    <property type="component" value="Unassembled WGS sequence"/>
</dbReference>
<evidence type="ECO:0000313" key="4">
    <source>
        <dbReference type="EMBL" id="CNV80367.1"/>
    </source>
</evidence>
<dbReference type="Proteomes" id="UP000039217">
    <property type="component" value="Unassembled WGS sequence"/>
</dbReference>
<dbReference type="EMBL" id="CSAD01000174">
    <property type="protein sequence ID" value="COV31300.1"/>
    <property type="molecule type" value="Genomic_DNA"/>
</dbReference>
<name>A0A654T9J2_MYCTX</name>
<dbReference type="EMBL" id="CFOH01000525">
    <property type="protein sequence ID" value="CFE59953.1"/>
    <property type="molecule type" value="Genomic_DNA"/>
</dbReference>
<evidence type="ECO:0000313" key="2">
    <source>
        <dbReference type="EMBL" id="CFE39749.1"/>
    </source>
</evidence>
<evidence type="ECO:0000313" key="6">
    <source>
        <dbReference type="EMBL" id="COW28384.1"/>
    </source>
</evidence>
<dbReference type="EMBL" id="CFOE01000260">
    <property type="protein sequence ID" value="CFE39749.1"/>
    <property type="molecule type" value="Genomic_DNA"/>
</dbReference>
<dbReference type="EMBL" id="CQQC01001274">
    <property type="protein sequence ID" value="CNV80367.1"/>
    <property type="molecule type" value="Genomic_DNA"/>
</dbReference>
<evidence type="ECO:0000313" key="3">
    <source>
        <dbReference type="EMBL" id="CFE59953.1"/>
    </source>
</evidence>
<evidence type="ECO:0000313" key="8">
    <source>
        <dbReference type="Proteomes" id="UP000045842"/>
    </source>
</evidence>
<dbReference type="Proteomes" id="UP000048600">
    <property type="component" value="Unassembled WGS sequence"/>
</dbReference>
<protein>
    <submittedName>
        <fullName evidence="2">Uncharacterized protein</fullName>
    </submittedName>
</protein>
<proteinExistence type="predicted"/>
<organism evidence="2 10">
    <name type="scientific">Mycobacterium tuberculosis</name>
    <dbReference type="NCBI Taxonomy" id="1773"/>
    <lineage>
        <taxon>Bacteria</taxon>
        <taxon>Bacillati</taxon>
        <taxon>Actinomycetota</taxon>
        <taxon>Actinomycetes</taxon>
        <taxon>Mycobacteriales</taxon>
        <taxon>Mycobacteriaceae</taxon>
        <taxon>Mycobacterium</taxon>
        <taxon>Mycobacterium tuberculosis complex</taxon>
    </lineage>
</organism>